<evidence type="ECO:0000313" key="4">
    <source>
        <dbReference type="EMBL" id="TGG81384.1"/>
    </source>
</evidence>
<feature type="region of interest" description="Disordered" evidence="1">
    <location>
        <begin position="16"/>
        <end position="166"/>
    </location>
</feature>
<dbReference type="EMBL" id="RCIY01000065">
    <property type="protein sequence ID" value="TGG81384.1"/>
    <property type="molecule type" value="Genomic_DNA"/>
</dbReference>
<feature type="domain" description="Rv2525c-like glycoside hydrolase-like" evidence="3">
    <location>
        <begin position="190"/>
        <end position="399"/>
    </location>
</feature>
<feature type="compositionally biased region" description="Low complexity" evidence="1">
    <location>
        <begin position="34"/>
        <end position="64"/>
    </location>
</feature>
<feature type="compositionally biased region" description="Low complexity" evidence="1">
    <location>
        <begin position="80"/>
        <end position="92"/>
    </location>
</feature>
<keyword evidence="2" id="KW-0732">Signal</keyword>
<dbReference type="InterPro" id="IPR015020">
    <property type="entry name" value="Rv2525c-like_Glyco_Hydro-like"/>
</dbReference>
<dbReference type="SUPFAM" id="SSF51445">
    <property type="entry name" value="(Trans)glycosidases"/>
    <property type="match status" value="1"/>
</dbReference>
<evidence type="ECO:0000256" key="1">
    <source>
        <dbReference type="SAM" id="MobiDB-lite"/>
    </source>
</evidence>
<comment type="caution">
    <text evidence="4">The sequence shown here is derived from an EMBL/GenBank/DDBJ whole genome shotgun (WGS) entry which is preliminary data.</text>
</comment>
<evidence type="ECO:0000313" key="5">
    <source>
        <dbReference type="Proteomes" id="UP000298111"/>
    </source>
</evidence>
<feature type="compositionally biased region" description="Low complexity" evidence="1">
    <location>
        <begin position="128"/>
        <end position="149"/>
    </location>
</feature>
<feature type="compositionally biased region" description="Polar residues" evidence="1">
    <location>
        <begin position="68"/>
        <end position="79"/>
    </location>
</feature>
<organism evidence="4 5">
    <name type="scientific">Streptomyces albus</name>
    <dbReference type="NCBI Taxonomy" id="1888"/>
    <lineage>
        <taxon>Bacteria</taxon>
        <taxon>Bacillati</taxon>
        <taxon>Actinomycetota</taxon>
        <taxon>Actinomycetes</taxon>
        <taxon>Kitasatosporales</taxon>
        <taxon>Streptomycetaceae</taxon>
        <taxon>Streptomyces</taxon>
    </lineage>
</organism>
<accession>A0A8H1QPC8</accession>
<dbReference type="Gene3D" id="3.20.20.80">
    <property type="entry name" value="Glycosidases"/>
    <property type="match status" value="1"/>
</dbReference>
<protein>
    <submittedName>
        <fullName evidence="4">DUF1906 domain-containing protein</fullName>
    </submittedName>
</protein>
<dbReference type="Proteomes" id="UP000298111">
    <property type="component" value="Unassembled WGS sequence"/>
</dbReference>
<dbReference type="InterPro" id="IPR017853">
    <property type="entry name" value="GH"/>
</dbReference>
<evidence type="ECO:0000259" key="3">
    <source>
        <dbReference type="Pfam" id="PF08924"/>
    </source>
</evidence>
<name>A0A8H1QPC8_9ACTN</name>
<gene>
    <name evidence="4" type="ORF">D8771_18275</name>
</gene>
<sequence>MIRRAVLLSAALASMATGGVMPASGAEPTPPGPTTARPSGSGQPGEPSGASSGASTGATGASSGKETAPQQSTTPSGQATPGAPDSSSSSTTPTPPTTPDSSGSPSTPPDAPSGTASDAPGTPPSPSDPRALPDPAAPDAPLDPRAPGAPGVPGGPPSLVTGDPRDFGAQIFRGNAFDTCQAPSVSTMRAWKGASPFGAVGVYIGGRGRACPKQKHLSPAWVAAVHKQGWKLLPVYVGSQSPCVIAKNKRKVRMSGKDPYGQGRREGQDAVRQARKLGMAQHSAVYLDMEAYRYKNKKCADTTLRFVQGWNSAVRAQGYVAGFYSSANSGIAHLEKARAAGARGLPTAVWFARWRVRPSVNGERNLNPKAWQPHRRIHQHTGNKKRTYGGRTVSVDHNLVDAPVAIIK</sequence>
<proteinExistence type="predicted"/>
<feature type="chain" id="PRO_5034748141" evidence="2">
    <location>
        <begin position="26"/>
        <end position="408"/>
    </location>
</feature>
<evidence type="ECO:0000256" key="2">
    <source>
        <dbReference type="SAM" id="SignalP"/>
    </source>
</evidence>
<dbReference type="AlphaFoldDB" id="A0A8H1QPC8"/>
<reference evidence="4 5" key="1">
    <citation type="submission" date="2018-10" db="EMBL/GenBank/DDBJ databases">
        <title>Isolation of pseudouridimycin from Streptomyces albus DSM 40763.</title>
        <authorList>
            <person name="Rosenqvist P."/>
            <person name="Metsae-Ketelae M."/>
            <person name="Virta P."/>
        </authorList>
    </citation>
    <scope>NUCLEOTIDE SEQUENCE [LARGE SCALE GENOMIC DNA]</scope>
    <source>
        <strain evidence="4 5">DSM 40763</strain>
    </source>
</reference>
<feature type="signal peptide" evidence="2">
    <location>
        <begin position="1"/>
        <end position="25"/>
    </location>
</feature>
<dbReference type="Pfam" id="PF08924">
    <property type="entry name" value="Rv2525c_GlyHyd-like"/>
    <property type="match status" value="1"/>
</dbReference>